<evidence type="ECO:0000256" key="1">
    <source>
        <dbReference type="ARBA" id="ARBA00004240"/>
    </source>
</evidence>
<sequence length="698" mass="79037">MSQHHRKMEGWLYLIRSNRIGLQFSRKRYFVLQEDNALNCYKSIPTSRTEDLLQSAQIDSCTRVTDNGRENIHRNVLFIFTLYNASNHNDHLKMGARSSEEAAKWIRALMEAALKLDWTAFSSIHSESMASDVIAPSPWTIFGCKNGLRLFKEAKDGDLHGKFWDDHPAIMAVGVIDATSEAIFRTVMSLGPSRSEWDFCFAEGALVEHLDGHTDIIHKKLKNHWLPWSMKSRDLLLRRYWRREDDGTYVILYHSVFHQKCQPERGYIRACLKSGGYVISPINLGKQSVVKHMLAIDWKFWKSYLFPSSAKQITICMLERIAALRELFRAKLGNQRCFDSSSGELTRDMRMAQTEIETTMDMQTSAENNNGENMGETDRSPSRPTNLSGSLIQLNDAADEFFDFPDESEYEQLEPLRPFGEQRQPKLSTASGLVKRLHDLAAQKRGYIDLQEALVGETAPCNYGTTLQKDPSCSVLSSWTAADPSTFLIRSETYLRDQHKVKASGSLMQMVAADWIKSDKREDDLGGRQGGIVKKYADQGGGEFFFIVHIQVPGSTTYSLALYYMMDGPVESVPLLKRFVEGDDVFRNSRFKLIPYISKGSWIVKQSVGKKACLVGQALEINYFRGQNYLELGVNIGSSTVARGVVSLVLGYLSNLVIEMAFLIQGNTEEELPEFLLGTCRLNHLDASKAVSVTPWKH</sequence>
<name>A0A2I0AJF8_9ASPA</name>
<evidence type="ECO:0000256" key="3">
    <source>
        <dbReference type="SAM" id="MobiDB-lite"/>
    </source>
</evidence>
<evidence type="ECO:0000313" key="6">
    <source>
        <dbReference type="EMBL" id="PKA55689.1"/>
    </source>
</evidence>
<dbReference type="FunFam" id="3.30.530.20:FF:000068">
    <property type="entry name" value="Pleckstrin homology (PH) and lipid-binding START domains-containing protein"/>
    <property type="match status" value="1"/>
</dbReference>
<dbReference type="Gene3D" id="2.30.29.30">
    <property type="entry name" value="Pleckstrin-homology domain (PH domain)/Phosphotyrosine-binding domain (PTB)"/>
    <property type="match status" value="1"/>
</dbReference>
<feature type="domain" description="PH" evidence="4">
    <location>
        <begin position="5"/>
        <end position="114"/>
    </location>
</feature>
<dbReference type="OrthoDB" id="9970435at2759"/>
<dbReference type="Pfam" id="PF00169">
    <property type="entry name" value="PH"/>
    <property type="match status" value="1"/>
</dbReference>
<dbReference type="PROSITE" id="PS50003">
    <property type="entry name" value="PH_DOMAIN"/>
    <property type="match status" value="1"/>
</dbReference>
<dbReference type="InterPro" id="IPR023393">
    <property type="entry name" value="START-like_dom_sf"/>
</dbReference>
<evidence type="ECO:0000259" key="4">
    <source>
        <dbReference type="PROSITE" id="PS50003"/>
    </source>
</evidence>
<dbReference type="InterPro" id="IPR011993">
    <property type="entry name" value="PH-like_dom_sf"/>
</dbReference>
<dbReference type="InterPro" id="IPR001849">
    <property type="entry name" value="PH_domain"/>
</dbReference>
<dbReference type="GO" id="GO:0008289">
    <property type="term" value="F:lipid binding"/>
    <property type="evidence" value="ECO:0007669"/>
    <property type="project" value="InterPro"/>
</dbReference>
<comment type="subcellular location">
    <subcellularLocation>
        <location evidence="1">Endoplasmic reticulum</location>
    </subcellularLocation>
</comment>
<dbReference type="Pfam" id="PF07059">
    <property type="entry name" value="EDR2_C"/>
    <property type="match status" value="1"/>
</dbReference>
<keyword evidence="7" id="KW-1185">Reference proteome</keyword>
<dbReference type="InterPro" id="IPR045096">
    <property type="entry name" value="EDR2-like"/>
</dbReference>
<dbReference type="SMART" id="SM00234">
    <property type="entry name" value="START"/>
    <property type="match status" value="1"/>
</dbReference>
<dbReference type="SUPFAM" id="SSF50729">
    <property type="entry name" value="PH domain-like"/>
    <property type="match status" value="1"/>
</dbReference>
<dbReference type="Gene3D" id="3.30.530.20">
    <property type="match status" value="1"/>
</dbReference>
<keyword evidence="2" id="KW-0256">Endoplasmic reticulum</keyword>
<evidence type="ECO:0000259" key="5">
    <source>
        <dbReference type="PROSITE" id="PS50848"/>
    </source>
</evidence>
<dbReference type="SUPFAM" id="SSF55961">
    <property type="entry name" value="Bet v1-like"/>
    <property type="match status" value="1"/>
</dbReference>
<dbReference type="AlphaFoldDB" id="A0A2I0AJF8"/>
<dbReference type="SMART" id="SM00233">
    <property type="entry name" value="PH"/>
    <property type="match status" value="1"/>
</dbReference>
<dbReference type="InterPro" id="IPR009769">
    <property type="entry name" value="EDR2_C"/>
</dbReference>
<accession>A0A2I0AJF8</accession>
<proteinExistence type="predicted"/>
<dbReference type="Pfam" id="PF01852">
    <property type="entry name" value="START"/>
    <property type="match status" value="1"/>
</dbReference>
<protein>
    <recommendedName>
        <fullName evidence="8">START domain-containing protein</fullName>
    </recommendedName>
</protein>
<dbReference type="EMBL" id="KZ451978">
    <property type="protein sequence ID" value="PKA55689.1"/>
    <property type="molecule type" value="Genomic_DNA"/>
</dbReference>
<evidence type="ECO:0000313" key="7">
    <source>
        <dbReference type="Proteomes" id="UP000236161"/>
    </source>
</evidence>
<dbReference type="CDD" id="cd00177">
    <property type="entry name" value="START"/>
    <property type="match status" value="1"/>
</dbReference>
<evidence type="ECO:0000256" key="2">
    <source>
        <dbReference type="ARBA" id="ARBA00022824"/>
    </source>
</evidence>
<dbReference type="PROSITE" id="PS50848">
    <property type="entry name" value="START"/>
    <property type="match status" value="1"/>
</dbReference>
<organism evidence="6 7">
    <name type="scientific">Apostasia shenzhenica</name>
    <dbReference type="NCBI Taxonomy" id="1088818"/>
    <lineage>
        <taxon>Eukaryota</taxon>
        <taxon>Viridiplantae</taxon>
        <taxon>Streptophyta</taxon>
        <taxon>Embryophyta</taxon>
        <taxon>Tracheophyta</taxon>
        <taxon>Spermatophyta</taxon>
        <taxon>Magnoliopsida</taxon>
        <taxon>Liliopsida</taxon>
        <taxon>Asparagales</taxon>
        <taxon>Orchidaceae</taxon>
        <taxon>Apostasioideae</taxon>
        <taxon>Apostasia</taxon>
    </lineage>
</organism>
<gene>
    <name evidence="6" type="ORF">AXF42_Ash011981</name>
</gene>
<dbReference type="GO" id="GO:0005783">
    <property type="term" value="C:endoplasmic reticulum"/>
    <property type="evidence" value="ECO:0007669"/>
    <property type="project" value="UniProtKB-SubCell"/>
</dbReference>
<feature type="domain" description="START" evidence="5">
    <location>
        <begin position="118"/>
        <end position="313"/>
    </location>
</feature>
<dbReference type="PANTHER" id="PTHR12136:SF41">
    <property type="entry name" value="PLECKSTRIN HOMOLOGY (PH) AND LIPID-BINDING START DOMAINS-CONTAINING PROTEIN"/>
    <property type="match status" value="1"/>
</dbReference>
<dbReference type="Proteomes" id="UP000236161">
    <property type="component" value="Unassembled WGS sequence"/>
</dbReference>
<evidence type="ECO:0008006" key="8">
    <source>
        <dbReference type="Google" id="ProtNLM"/>
    </source>
</evidence>
<dbReference type="InterPro" id="IPR002913">
    <property type="entry name" value="START_lipid-bd_dom"/>
</dbReference>
<feature type="region of interest" description="Disordered" evidence="3">
    <location>
        <begin position="365"/>
        <end position="389"/>
    </location>
</feature>
<reference evidence="6 7" key="1">
    <citation type="journal article" date="2017" name="Nature">
        <title>The Apostasia genome and the evolution of orchids.</title>
        <authorList>
            <person name="Zhang G.Q."/>
            <person name="Liu K.W."/>
            <person name="Li Z."/>
            <person name="Lohaus R."/>
            <person name="Hsiao Y.Y."/>
            <person name="Niu S.C."/>
            <person name="Wang J.Y."/>
            <person name="Lin Y.C."/>
            <person name="Xu Q."/>
            <person name="Chen L.J."/>
            <person name="Yoshida K."/>
            <person name="Fujiwara S."/>
            <person name="Wang Z.W."/>
            <person name="Zhang Y.Q."/>
            <person name="Mitsuda N."/>
            <person name="Wang M."/>
            <person name="Liu G.H."/>
            <person name="Pecoraro L."/>
            <person name="Huang H.X."/>
            <person name="Xiao X.J."/>
            <person name="Lin M."/>
            <person name="Wu X.Y."/>
            <person name="Wu W.L."/>
            <person name="Chen Y.Y."/>
            <person name="Chang S.B."/>
            <person name="Sakamoto S."/>
            <person name="Ohme-Takagi M."/>
            <person name="Yagi M."/>
            <person name="Zeng S.J."/>
            <person name="Shen C.Y."/>
            <person name="Yeh C.M."/>
            <person name="Luo Y.B."/>
            <person name="Tsai W.C."/>
            <person name="Van de Peer Y."/>
            <person name="Liu Z.J."/>
        </authorList>
    </citation>
    <scope>NUCLEOTIDE SEQUENCE [LARGE SCALE GENOMIC DNA]</scope>
    <source>
        <strain evidence="7">cv. Shenzhen</strain>
        <tissue evidence="6">Stem</tissue>
    </source>
</reference>
<dbReference type="CDD" id="cd00821">
    <property type="entry name" value="PH"/>
    <property type="match status" value="1"/>
</dbReference>
<dbReference type="STRING" id="1088818.A0A2I0AJF8"/>
<dbReference type="PANTHER" id="PTHR12136">
    <property type="entry name" value="ENHANCED DISEASE RESISTANCE-RELATED"/>
    <property type="match status" value="1"/>
</dbReference>